<keyword evidence="6" id="KW-1133">Transmembrane helix</keyword>
<protein>
    <submittedName>
        <fullName evidence="10">HAMP domain-containing protein</fullName>
    </submittedName>
</protein>
<dbReference type="SMART" id="SM00304">
    <property type="entry name" value="HAMP"/>
    <property type="match status" value="1"/>
</dbReference>
<dbReference type="GO" id="GO:0007165">
    <property type="term" value="P:signal transduction"/>
    <property type="evidence" value="ECO:0007669"/>
    <property type="project" value="UniProtKB-KW"/>
</dbReference>
<evidence type="ECO:0000256" key="5">
    <source>
        <dbReference type="PROSITE-ProRule" id="PRU00284"/>
    </source>
</evidence>
<dbReference type="PANTHER" id="PTHR32089:SF112">
    <property type="entry name" value="LYSOZYME-LIKE PROTEIN-RELATED"/>
    <property type="match status" value="1"/>
</dbReference>
<dbReference type="GO" id="GO:0005886">
    <property type="term" value="C:plasma membrane"/>
    <property type="evidence" value="ECO:0007669"/>
    <property type="project" value="UniProtKB-SubCell"/>
</dbReference>
<organism evidence="10 11">
    <name type="scientific">Azospirillum griseum</name>
    <dbReference type="NCBI Taxonomy" id="2496639"/>
    <lineage>
        <taxon>Bacteria</taxon>
        <taxon>Pseudomonadati</taxon>
        <taxon>Pseudomonadota</taxon>
        <taxon>Alphaproteobacteria</taxon>
        <taxon>Rhodospirillales</taxon>
        <taxon>Azospirillaceae</taxon>
        <taxon>Azospirillum</taxon>
    </lineage>
</organism>
<dbReference type="OrthoDB" id="7293398at2"/>
<dbReference type="EMBL" id="RXMA01000001">
    <property type="protein sequence ID" value="RTR24566.1"/>
    <property type="molecule type" value="Genomic_DNA"/>
</dbReference>
<keyword evidence="2" id="KW-0997">Cell inner membrane</keyword>
<dbReference type="PROSITE" id="PS50885">
    <property type="entry name" value="HAMP"/>
    <property type="match status" value="1"/>
</dbReference>
<feature type="domain" description="T-SNARE coiled-coil homology" evidence="8">
    <location>
        <begin position="465"/>
        <end position="527"/>
    </location>
</feature>
<comment type="caution">
    <text evidence="10">The sequence shown here is derived from an EMBL/GenBank/DDBJ whole genome shotgun (WGS) entry which is preliminary data.</text>
</comment>
<dbReference type="PROSITE" id="PS50111">
    <property type="entry name" value="CHEMOTAXIS_TRANSDUC_2"/>
    <property type="match status" value="1"/>
</dbReference>
<dbReference type="AlphaFoldDB" id="A0A431VP49"/>
<name>A0A431VP49_9PROT</name>
<evidence type="ECO:0000256" key="3">
    <source>
        <dbReference type="ARBA" id="ARBA00023224"/>
    </source>
</evidence>
<dbReference type="Gene3D" id="1.10.287.950">
    <property type="entry name" value="Methyl-accepting chemotaxis protein"/>
    <property type="match status" value="1"/>
</dbReference>
<evidence type="ECO:0000259" key="8">
    <source>
        <dbReference type="PROSITE" id="PS50192"/>
    </source>
</evidence>
<keyword evidence="6" id="KW-0812">Transmembrane</keyword>
<dbReference type="Proteomes" id="UP000277007">
    <property type="component" value="Unassembled WGS sequence"/>
</dbReference>
<proteinExistence type="inferred from homology"/>
<dbReference type="Gene3D" id="6.10.340.10">
    <property type="match status" value="1"/>
</dbReference>
<accession>A0A431VP49</accession>
<evidence type="ECO:0000256" key="2">
    <source>
        <dbReference type="ARBA" id="ARBA00022519"/>
    </source>
</evidence>
<keyword evidence="3 5" id="KW-0807">Transducer</keyword>
<feature type="domain" description="HAMP" evidence="9">
    <location>
        <begin position="219"/>
        <end position="272"/>
    </location>
</feature>
<comment type="similarity">
    <text evidence="4">Belongs to the methyl-accepting chemotaxis (MCP) protein family.</text>
</comment>
<evidence type="ECO:0000313" key="11">
    <source>
        <dbReference type="Proteomes" id="UP000277007"/>
    </source>
</evidence>
<feature type="domain" description="Methyl-accepting transducer" evidence="7">
    <location>
        <begin position="299"/>
        <end position="542"/>
    </location>
</feature>
<dbReference type="PANTHER" id="PTHR32089">
    <property type="entry name" value="METHYL-ACCEPTING CHEMOTAXIS PROTEIN MCPB"/>
    <property type="match status" value="1"/>
</dbReference>
<dbReference type="SUPFAM" id="SSF58104">
    <property type="entry name" value="Methyl-accepting chemotaxis protein (MCP) signaling domain"/>
    <property type="match status" value="1"/>
</dbReference>
<evidence type="ECO:0000256" key="6">
    <source>
        <dbReference type="SAM" id="Phobius"/>
    </source>
</evidence>
<keyword evidence="2" id="KW-1003">Cell membrane</keyword>
<dbReference type="PROSITE" id="PS50192">
    <property type="entry name" value="T_SNARE"/>
    <property type="match status" value="1"/>
</dbReference>
<dbReference type="InterPro" id="IPR004089">
    <property type="entry name" value="MCPsignal_dom"/>
</dbReference>
<comment type="subcellular location">
    <subcellularLocation>
        <location evidence="1">Cell inner membrane</location>
        <topology evidence="1">Multi-pass membrane protein</topology>
    </subcellularLocation>
</comment>
<dbReference type="InterPro" id="IPR000727">
    <property type="entry name" value="T_SNARE_dom"/>
</dbReference>
<keyword evidence="6" id="KW-0472">Membrane</keyword>
<dbReference type="InterPro" id="IPR003660">
    <property type="entry name" value="HAMP_dom"/>
</dbReference>
<evidence type="ECO:0000256" key="4">
    <source>
        <dbReference type="ARBA" id="ARBA00029447"/>
    </source>
</evidence>
<keyword evidence="11" id="KW-1185">Reference proteome</keyword>
<dbReference type="Pfam" id="PF00015">
    <property type="entry name" value="MCPsignal"/>
    <property type="match status" value="1"/>
</dbReference>
<gene>
    <name evidence="10" type="ORF">EJ903_02065</name>
</gene>
<evidence type="ECO:0000259" key="7">
    <source>
        <dbReference type="PROSITE" id="PS50111"/>
    </source>
</evidence>
<evidence type="ECO:0000313" key="10">
    <source>
        <dbReference type="EMBL" id="RTR24566.1"/>
    </source>
</evidence>
<dbReference type="SMART" id="SM00283">
    <property type="entry name" value="MA"/>
    <property type="match status" value="1"/>
</dbReference>
<dbReference type="Pfam" id="PF00672">
    <property type="entry name" value="HAMP"/>
    <property type="match status" value="1"/>
</dbReference>
<feature type="transmembrane region" description="Helical" evidence="6">
    <location>
        <begin position="197"/>
        <end position="217"/>
    </location>
</feature>
<evidence type="ECO:0000259" key="9">
    <source>
        <dbReference type="PROSITE" id="PS50885"/>
    </source>
</evidence>
<reference evidence="10 11" key="1">
    <citation type="submission" date="2018-12" db="EMBL/GenBank/DDBJ databases">
        <authorList>
            <person name="Yang Y."/>
        </authorList>
    </citation>
    <scope>NUCLEOTIDE SEQUENCE [LARGE SCALE GENOMIC DNA]</scope>
    <source>
        <strain evidence="10 11">L-25-5w-1</strain>
    </source>
</reference>
<evidence type="ECO:0000256" key="1">
    <source>
        <dbReference type="ARBA" id="ARBA00004429"/>
    </source>
</evidence>
<sequence length="569" mass="59359">MARFRLSLSNLPFAAKFALAPGLAVCLMASVAAVGWSGLGTLVGEVRAIVDRNMVASTDLSAFAGRVQRINGALFQTMTEQAAGIVQGSAADRLGQLARDVDGVVQDLAAFKQRAASPEIDALVDQMTGELTTYKGAVEFVAAMLEIDFNSAVSFLRPFEANYTRMMALIGAAVDGVVRDSRARAERSAEEAERLNALFVGTTLLAALMVALSAGWVGGATTRSIRRIAEATGRVAKGGEAGNLRALERRDELGAIVGSLEVFAEHVARSQASAAQHEELRLRAEIEKRRALDELASTFEASVQGVVDSVSAASGQVRDSAERMSDTARHTSAQAGRVNGASATALENVRQAADTARGLAEATDSIGRQVQEAADIARAAVGEVNRTNSTVEGLSRVAQRIGEVVDMISGIAKQTNMLALNATIEAARAGEAGRGFAVVAVEVKSLATQTGQATDEIANQISAIQQATLEAVDAIRGIDRTIVRMSDIAVGVASAVEEQNAATRDIARAVALVADRTHAVSDSLGDFTVAADETGRSASDILASSGVLADQARVLQGSVRGFLARVRNA</sequence>
<dbReference type="RefSeq" id="WP_126611597.1">
    <property type="nucleotide sequence ID" value="NZ_JBHUCY010000008.1"/>
</dbReference>